<dbReference type="EMBL" id="JAINUF010000020">
    <property type="protein sequence ID" value="KAJ8335962.1"/>
    <property type="molecule type" value="Genomic_DNA"/>
</dbReference>
<dbReference type="AlphaFoldDB" id="A0A9Q1EBY4"/>
<evidence type="ECO:0000313" key="2">
    <source>
        <dbReference type="Proteomes" id="UP001152622"/>
    </source>
</evidence>
<keyword evidence="2" id="KW-1185">Reference proteome</keyword>
<organism evidence="1 2">
    <name type="scientific">Synaphobranchus kaupii</name>
    <name type="common">Kaup's arrowtooth eel</name>
    <dbReference type="NCBI Taxonomy" id="118154"/>
    <lineage>
        <taxon>Eukaryota</taxon>
        <taxon>Metazoa</taxon>
        <taxon>Chordata</taxon>
        <taxon>Craniata</taxon>
        <taxon>Vertebrata</taxon>
        <taxon>Euteleostomi</taxon>
        <taxon>Actinopterygii</taxon>
        <taxon>Neopterygii</taxon>
        <taxon>Teleostei</taxon>
        <taxon>Anguilliformes</taxon>
        <taxon>Synaphobranchidae</taxon>
        <taxon>Synaphobranchus</taxon>
    </lineage>
</organism>
<proteinExistence type="predicted"/>
<evidence type="ECO:0000313" key="1">
    <source>
        <dbReference type="EMBL" id="KAJ8335962.1"/>
    </source>
</evidence>
<gene>
    <name evidence="1" type="ORF">SKAU_G00393050</name>
</gene>
<sequence>MLALFRKAQTSESHLLHKIVTEKPRHARLKSRHPFATHAHELLRTAPADASKTDWVKARWRDQWKSAEPSRLHRYIDDPMGVPGQDLPRKQWTTLNRFRTGVGRYGVAMKRQGGVIGSPQLLVNSTAGQYLFVQQLNCRG</sequence>
<dbReference type="OrthoDB" id="409048at2759"/>
<dbReference type="Proteomes" id="UP001152622">
    <property type="component" value="Chromosome 20"/>
</dbReference>
<name>A0A9Q1EBY4_SYNKA</name>
<reference evidence="1" key="1">
    <citation type="journal article" date="2023" name="Science">
        <title>Genome structures resolve the early diversification of teleost fishes.</title>
        <authorList>
            <person name="Parey E."/>
            <person name="Louis A."/>
            <person name="Montfort J."/>
            <person name="Bouchez O."/>
            <person name="Roques C."/>
            <person name="Iampietro C."/>
            <person name="Lluch J."/>
            <person name="Castinel A."/>
            <person name="Donnadieu C."/>
            <person name="Desvignes T."/>
            <person name="Floi Bucao C."/>
            <person name="Jouanno E."/>
            <person name="Wen M."/>
            <person name="Mejri S."/>
            <person name="Dirks R."/>
            <person name="Jansen H."/>
            <person name="Henkel C."/>
            <person name="Chen W.J."/>
            <person name="Zahm M."/>
            <person name="Cabau C."/>
            <person name="Klopp C."/>
            <person name="Thompson A.W."/>
            <person name="Robinson-Rechavi M."/>
            <person name="Braasch I."/>
            <person name="Lecointre G."/>
            <person name="Bobe J."/>
            <person name="Postlethwait J.H."/>
            <person name="Berthelot C."/>
            <person name="Roest Crollius H."/>
            <person name="Guiguen Y."/>
        </authorList>
    </citation>
    <scope>NUCLEOTIDE SEQUENCE</scope>
    <source>
        <strain evidence="1">WJC10195</strain>
    </source>
</reference>
<comment type="caution">
    <text evidence="1">The sequence shown here is derived from an EMBL/GenBank/DDBJ whole genome shotgun (WGS) entry which is preliminary data.</text>
</comment>
<protein>
    <submittedName>
        <fullName evidence="1">Uncharacterized protein</fullName>
    </submittedName>
</protein>
<accession>A0A9Q1EBY4</accession>